<reference evidence="2" key="1">
    <citation type="submission" date="2019-03" db="EMBL/GenBank/DDBJ databases">
        <title>Complete genome sequence of enteropathogenic Citrobacter rodentium strain DBS100.</title>
        <authorList>
            <person name="Popov G."/>
            <person name="Fiebig A."/>
            <person name="Shideler S."/>
            <person name="Coombes B."/>
            <person name="Savchenko A."/>
        </authorList>
    </citation>
    <scope>NUCLEOTIDE SEQUENCE</scope>
    <source>
        <strain evidence="2">DBS100</strain>
    </source>
</reference>
<accession>A0A482PJR1</accession>
<gene>
    <name evidence="2" type="ORF">E2R62_20365</name>
</gene>
<name>A0A482PJR1_CITRO</name>
<keyword evidence="1" id="KW-0812">Transmembrane</keyword>
<sequence>MCRCGAPGCAVAAVNNPLPALIAGGCMAALGIMAVLAAVVWGMHQKTQRLEDNNQVLVRERDEARLVLANQQRTLQLISQISKAATNEKQQNMQHSEEQQSIVRRSLATVPAAAVPVPDDVADRVRRAVCEIRPCAAGADPR</sequence>
<evidence type="ECO:0000256" key="1">
    <source>
        <dbReference type="SAM" id="Phobius"/>
    </source>
</evidence>
<organism evidence="2">
    <name type="scientific">Citrobacter rodentium</name>
    <dbReference type="NCBI Taxonomy" id="67825"/>
    <lineage>
        <taxon>Bacteria</taxon>
        <taxon>Pseudomonadati</taxon>
        <taxon>Pseudomonadota</taxon>
        <taxon>Gammaproteobacteria</taxon>
        <taxon>Enterobacterales</taxon>
        <taxon>Enterobacteriaceae</taxon>
        <taxon>Citrobacter</taxon>
    </lineage>
</organism>
<dbReference type="PROSITE" id="PS51257">
    <property type="entry name" value="PROKAR_LIPOPROTEIN"/>
    <property type="match status" value="1"/>
</dbReference>
<proteinExistence type="predicted"/>
<protein>
    <submittedName>
        <fullName evidence="2">Uncharacterized protein</fullName>
    </submittedName>
</protein>
<keyword evidence="1" id="KW-0472">Membrane</keyword>
<feature type="transmembrane region" description="Helical" evidence="1">
    <location>
        <begin position="20"/>
        <end position="41"/>
    </location>
</feature>
<dbReference type="EMBL" id="CP038008">
    <property type="protein sequence ID" value="QBY30961.1"/>
    <property type="molecule type" value="Genomic_DNA"/>
</dbReference>
<dbReference type="AlphaFoldDB" id="A0A482PJR1"/>
<evidence type="ECO:0000313" key="2">
    <source>
        <dbReference type="EMBL" id="QBY30961.1"/>
    </source>
</evidence>
<keyword evidence="1" id="KW-1133">Transmembrane helix</keyword>